<feature type="compositionally biased region" description="Polar residues" evidence="1">
    <location>
        <begin position="60"/>
        <end position="69"/>
    </location>
</feature>
<comment type="caution">
    <text evidence="2">The sequence shown here is derived from an EMBL/GenBank/DDBJ whole genome shotgun (WGS) entry which is preliminary data.</text>
</comment>
<feature type="region of interest" description="Disordered" evidence="1">
    <location>
        <begin position="48"/>
        <end position="69"/>
    </location>
</feature>
<dbReference type="EMBL" id="JAAAID010001727">
    <property type="protein sequence ID" value="KAG0008977.1"/>
    <property type="molecule type" value="Genomic_DNA"/>
</dbReference>
<name>A0A9P6SX12_9FUNG</name>
<feature type="non-terminal residue" evidence="2">
    <location>
        <position position="69"/>
    </location>
</feature>
<accession>A0A9P6SX12</accession>
<dbReference type="Proteomes" id="UP000703661">
    <property type="component" value="Unassembled WGS sequence"/>
</dbReference>
<sequence length="69" mass="7359">MDVIQVTSDVREAMVEFIARKGDGVDIYVNSPGSGGTTQHCSLLPPLTKEDERMGDGSKVYQSCPSPSA</sequence>
<organism evidence="2 3">
    <name type="scientific">Entomortierella chlamydospora</name>
    <dbReference type="NCBI Taxonomy" id="101097"/>
    <lineage>
        <taxon>Eukaryota</taxon>
        <taxon>Fungi</taxon>
        <taxon>Fungi incertae sedis</taxon>
        <taxon>Mucoromycota</taxon>
        <taxon>Mortierellomycotina</taxon>
        <taxon>Mortierellomycetes</taxon>
        <taxon>Mortierellales</taxon>
        <taxon>Mortierellaceae</taxon>
        <taxon>Entomortierella</taxon>
    </lineage>
</organism>
<dbReference type="AlphaFoldDB" id="A0A9P6SX12"/>
<evidence type="ECO:0000256" key="1">
    <source>
        <dbReference type="SAM" id="MobiDB-lite"/>
    </source>
</evidence>
<proteinExistence type="predicted"/>
<protein>
    <submittedName>
        <fullName evidence="2">Uncharacterized protein</fullName>
    </submittedName>
</protein>
<gene>
    <name evidence="2" type="ORF">BGZ80_002858</name>
</gene>
<keyword evidence="3" id="KW-1185">Reference proteome</keyword>
<reference evidence="2" key="1">
    <citation type="journal article" date="2020" name="Fungal Divers.">
        <title>Resolving the Mortierellaceae phylogeny through synthesis of multi-gene phylogenetics and phylogenomics.</title>
        <authorList>
            <person name="Vandepol N."/>
            <person name="Liber J."/>
            <person name="Desiro A."/>
            <person name="Na H."/>
            <person name="Kennedy M."/>
            <person name="Barry K."/>
            <person name="Grigoriev I.V."/>
            <person name="Miller A.N."/>
            <person name="O'Donnell K."/>
            <person name="Stajich J.E."/>
            <person name="Bonito G."/>
        </authorList>
    </citation>
    <scope>NUCLEOTIDE SEQUENCE</scope>
    <source>
        <strain evidence="2">NRRL 2769</strain>
    </source>
</reference>
<evidence type="ECO:0000313" key="2">
    <source>
        <dbReference type="EMBL" id="KAG0008977.1"/>
    </source>
</evidence>
<evidence type="ECO:0000313" key="3">
    <source>
        <dbReference type="Proteomes" id="UP000703661"/>
    </source>
</evidence>